<gene>
    <name evidence="1" type="ORF">ACFOZ8_07910</name>
</gene>
<dbReference type="Pfam" id="PF14375">
    <property type="entry name" value="Cys_rich_CWC"/>
    <property type="match status" value="1"/>
</dbReference>
<accession>A0ABV8K221</accession>
<proteinExistence type="predicted"/>
<dbReference type="InterPro" id="IPR032720">
    <property type="entry name" value="Cys_rich_CWC"/>
</dbReference>
<reference evidence="2" key="1">
    <citation type="journal article" date="2019" name="Int. J. Syst. Evol. Microbiol.">
        <title>The Global Catalogue of Microorganisms (GCM) 10K type strain sequencing project: providing services to taxonomists for standard genome sequencing and annotation.</title>
        <authorList>
            <consortium name="The Broad Institute Genomics Platform"/>
            <consortium name="The Broad Institute Genome Sequencing Center for Infectious Disease"/>
            <person name="Wu L."/>
            <person name="Ma J."/>
        </authorList>
    </citation>
    <scope>NUCLEOTIDE SEQUENCE [LARGE SCALE GENOMIC DNA]</scope>
    <source>
        <strain evidence="2">IBRC-M 10987</strain>
    </source>
</reference>
<dbReference type="EMBL" id="JBHSAM010000020">
    <property type="protein sequence ID" value="MFC4099578.1"/>
    <property type="molecule type" value="Genomic_DNA"/>
</dbReference>
<name>A0ABV8K221_9BACL</name>
<sequence length="72" mass="8070">MNCPLCGRDSDCGYEANRAQPSCWCFAEHFPKELLQRIPAELRGQRCICQACLADYTTETKKSPGTAAQEEK</sequence>
<comment type="caution">
    <text evidence="1">The sequence shown here is derived from an EMBL/GenBank/DDBJ whole genome shotgun (WGS) entry which is preliminary data.</text>
</comment>
<evidence type="ECO:0000313" key="2">
    <source>
        <dbReference type="Proteomes" id="UP001595715"/>
    </source>
</evidence>
<organism evidence="1 2">
    <name type="scientific">Paenibacillus xanthanilyticus</name>
    <dbReference type="NCBI Taxonomy" id="1783531"/>
    <lineage>
        <taxon>Bacteria</taxon>
        <taxon>Bacillati</taxon>
        <taxon>Bacillota</taxon>
        <taxon>Bacilli</taxon>
        <taxon>Bacillales</taxon>
        <taxon>Paenibacillaceae</taxon>
        <taxon>Paenibacillus</taxon>
    </lineage>
</organism>
<protein>
    <submittedName>
        <fullName evidence="1">Cysteine-rich CWC family protein</fullName>
    </submittedName>
</protein>
<dbReference type="Proteomes" id="UP001595715">
    <property type="component" value="Unassembled WGS sequence"/>
</dbReference>
<dbReference type="RefSeq" id="WP_377718270.1">
    <property type="nucleotide sequence ID" value="NZ_JBHSAM010000020.1"/>
</dbReference>
<keyword evidence="2" id="KW-1185">Reference proteome</keyword>
<evidence type="ECO:0000313" key="1">
    <source>
        <dbReference type="EMBL" id="MFC4099578.1"/>
    </source>
</evidence>